<evidence type="ECO:0000313" key="1">
    <source>
        <dbReference type="EMBL" id="QLY78936.1"/>
    </source>
</evidence>
<sequence>MKRNHLIFLSTIISIIIISTFAYKSINKVNVVNIPANTLDKIVSENIKAELNKREDLRAVFIDEIDYTREIIVCEEKGNKVYIYSLLNCSGHSSDYPTLTKAKYPAIITLEKDNNDYIFDKLELSTLDEESESIKIFPYRIRNNYIKDKIM</sequence>
<name>A0A7D6VN82_9CLOT</name>
<dbReference type="Proteomes" id="UP000512286">
    <property type="component" value="Chromosome"/>
</dbReference>
<reference evidence="1 2" key="1">
    <citation type="submission" date="2020-07" db="EMBL/GenBank/DDBJ databases">
        <title>Electron transfer.</title>
        <authorList>
            <person name="Huang L."/>
            <person name="Liu X."/>
            <person name="Zhou S."/>
        </authorList>
    </citation>
    <scope>NUCLEOTIDE SEQUENCE [LARGE SCALE GENOMIC DNA]</scope>
    <source>
        <strain evidence="1 2">Lx1</strain>
    </source>
</reference>
<accession>A0A7D6VN82</accession>
<proteinExistence type="predicted"/>
<dbReference type="RefSeq" id="WP_181601189.1">
    <property type="nucleotide sequence ID" value="NZ_CP059378.1"/>
</dbReference>
<gene>
    <name evidence="1" type="ORF">HZF06_17885</name>
</gene>
<dbReference type="AlphaFoldDB" id="A0A7D6VN82"/>
<protein>
    <submittedName>
        <fullName evidence="1">Uncharacterized protein</fullName>
    </submittedName>
</protein>
<evidence type="ECO:0000313" key="2">
    <source>
        <dbReference type="Proteomes" id="UP000512286"/>
    </source>
</evidence>
<organism evidence="1 2">
    <name type="scientific">Clostridium intestinale</name>
    <dbReference type="NCBI Taxonomy" id="36845"/>
    <lineage>
        <taxon>Bacteria</taxon>
        <taxon>Bacillati</taxon>
        <taxon>Bacillota</taxon>
        <taxon>Clostridia</taxon>
        <taxon>Eubacteriales</taxon>
        <taxon>Clostridiaceae</taxon>
        <taxon>Clostridium</taxon>
    </lineage>
</organism>
<dbReference type="EMBL" id="CP059378">
    <property type="protein sequence ID" value="QLY78936.1"/>
    <property type="molecule type" value="Genomic_DNA"/>
</dbReference>
<dbReference type="KEGG" id="cint:HZF06_17885"/>